<keyword evidence="7" id="KW-1185">Reference proteome</keyword>
<evidence type="ECO:0000313" key="6">
    <source>
        <dbReference type="EMBL" id="UOG74468.1"/>
    </source>
</evidence>
<keyword evidence="3 5" id="KW-1133">Transmembrane helix</keyword>
<proteinExistence type="predicted"/>
<reference evidence="6 7" key="1">
    <citation type="submission" date="2022-03" db="EMBL/GenBank/DDBJ databases">
        <title>Hymenobactersp. isolated from the air.</title>
        <authorList>
            <person name="Won M."/>
            <person name="Kwon S.-W."/>
        </authorList>
    </citation>
    <scope>NUCLEOTIDE SEQUENCE [LARGE SCALE GENOMIC DNA]</scope>
    <source>
        <strain evidence="6 7">KACC 21982</strain>
    </source>
</reference>
<dbReference type="Proteomes" id="UP000831113">
    <property type="component" value="Chromosome"/>
</dbReference>
<accession>A0ABY4D3D6</accession>
<comment type="subcellular location">
    <subcellularLocation>
        <location evidence="1">Membrane</location>
        <topology evidence="1">Multi-pass membrane protein</topology>
    </subcellularLocation>
</comment>
<dbReference type="PIRSF" id="PIRSF030066">
    <property type="entry name" value="UCP030066"/>
    <property type="match status" value="1"/>
</dbReference>
<evidence type="ECO:0000256" key="3">
    <source>
        <dbReference type="ARBA" id="ARBA00022989"/>
    </source>
</evidence>
<dbReference type="EMBL" id="CP094669">
    <property type="protein sequence ID" value="UOG74468.1"/>
    <property type="molecule type" value="Genomic_DNA"/>
</dbReference>
<evidence type="ECO:0000256" key="1">
    <source>
        <dbReference type="ARBA" id="ARBA00004141"/>
    </source>
</evidence>
<keyword evidence="4 5" id="KW-0472">Membrane</keyword>
<evidence type="ECO:0000256" key="2">
    <source>
        <dbReference type="ARBA" id="ARBA00022692"/>
    </source>
</evidence>
<dbReference type="InterPro" id="IPR032808">
    <property type="entry name" value="DoxX"/>
</dbReference>
<feature type="transmembrane region" description="Helical" evidence="5">
    <location>
        <begin position="99"/>
        <end position="117"/>
    </location>
</feature>
<feature type="transmembrane region" description="Helical" evidence="5">
    <location>
        <begin position="76"/>
        <end position="93"/>
    </location>
</feature>
<evidence type="ECO:0000256" key="5">
    <source>
        <dbReference type="SAM" id="Phobius"/>
    </source>
</evidence>
<evidence type="ECO:0000256" key="4">
    <source>
        <dbReference type="ARBA" id="ARBA00023136"/>
    </source>
</evidence>
<evidence type="ECO:0000313" key="7">
    <source>
        <dbReference type="Proteomes" id="UP000831113"/>
    </source>
</evidence>
<dbReference type="Pfam" id="PF13564">
    <property type="entry name" value="DoxX_2"/>
    <property type="match status" value="1"/>
</dbReference>
<gene>
    <name evidence="6" type="ORF">MTX78_20400</name>
</gene>
<dbReference type="RefSeq" id="WP_243797864.1">
    <property type="nucleotide sequence ID" value="NZ_CP094669.1"/>
</dbReference>
<feature type="transmembrane region" description="Helical" evidence="5">
    <location>
        <begin position="7"/>
        <end position="30"/>
    </location>
</feature>
<organism evidence="6 7">
    <name type="scientific">Hymenobacter tibetensis</name>
    <dbReference type="NCBI Taxonomy" id="497967"/>
    <lineage>
        <taxon>Bacteria</taxon>
        <taxon>Pseudomonadati</taxon>
        <taxon>Bacteroidota</taxon>
        <taxon>Cytophagia</taxon>
        <taxon>Cytophagales</taxon>
        <taxon>Hymenobacteraceae</taxon>
        <taxon>Hymenobacter</taxon>
    </lineage>
</organism>
<name>A0ABY4D3D6_9BACT</name>
<sequence length="151" mass="16344">MKTKTWTVLYWVVAVFFCGSMLMAGISGLLQTEESKAMMGHLGYPAHFLVVNGIAKVLGALALLQTRFRTIREWAFAGFTINMLGAAAAWVAAGDGLSMVVTPLVALGVVLLFYFLWKKKEQLSAQSRMVASSHDATRLSVTPDATSTQLA</sequence>
<feature type="transmembrane region" description="Helical" evidence="5">
    <location>
        <begin position="42"/>
        <end position="64"/>
    </location>
</feature>
<dbReference type="InterPro" id="IPR016944">
    <property type="entry name" value="UCP030066"/>
</dbReference>
<protein>
    <submittedName>
        <fullName evidence="6">DoxX family protein</fullName>
    </submittedName>
</protein>
<keyword evidence="2 5" id="KW-0812">Transmembrane</keyword>